<dbReference type="GO" id="GO:0006364">
    <property type="term" value="P:rRNA processing"/>
    <property type="evidence" value="ECO:0007669"/>
    <property type="project" value="InterPro"/>
</dbReference>
<protein>
    <recommendedName>
        <fullName evidence="1">Brix domain-containing protein</fullName>
    </recommendedName>
</protein>
<dbReference type="SMART" id="SM00879">
    <property type="entry name" value="Brix"/>
    <property type="match status" value="1"/>
</dbReference>
<name>A0AA36G5E2_9BILA</name>
<dbReference type="PROSITE" id="PS50833">
    <property type="entry name" value="BRIX"/>
    <property type="match status" value="1"/>
</dbReference>
<dbReference type="AlphaFoldDB" id="A0AA36G5E2"/>
<gene>
    <name evidence="2" type="ORF">MSPICULIGERA_LOCUS18135</name>
</gene>
<dbReference type="GO" id="GO:0005654">
    <property type="term" value="C:nucleoplasm"/>
    <property type="evidence" value="ECO:0007669"/>
    <property type="project" value="UniProtKB-ARBA"/>
</dbReference>
<comment type="caution">
    <text evidence="2">The sequence shown here is derived from an EMBL/GenBank/DDBJ whole genome shotgun (WGS) entry which is preliminary data.</text>
</comment>
<dbReference type="GO" id="GO:0042274">
    <property type="term" value="P:ribosomal small subunit biogenesis"/>
    <property type="evidence" value="ECO:0007669"/>
    <property type="project" value="UniProtKB-ARBA"/>
</dbReference>
<proteinExistence type="predicted"/>
<dbReference type="GO" id="GO:0030515">
    <property type="term" value="F:snoRNA binding"/>
    <property type="evidence" value="ECO:0007669"/>
    <property type="project" value="TreeGrafter"/>
</dbReference>
<keyword evidence="3" id="KW-1185">Reference proteome</keyword>
<feature type="domain" description="Brix" evidence="1">
    <location>
        <begin position="78"/>
        <end position="259"/>
    </location>
</feature>
<evidence type="ECO:0000313" key="2">
    <source>
        <dbReference type="EMBL" id="CAJ0579932.1"/>
    </source>
</evidence>
<dbReference type="InterPro" id="IPR044281">
    <property type="entry name" value="IMP4/RPF1"/>
</dbReference>
<dbReference type="InterPro" id="IPR007109">
    <property type="entry name" value="Brix"/>
</dbReference>
<dbReference type="Gene3D" id="3.40.50.10480">
    <property type="entry name" value="Probable brix-domain ribosomal biogenesis protein"/>
    <property type="match status" value="1"/>
</dbReference>
<dbReference type="GO" id="GO:0034457">
    <property type="term" value="C:Mpp10 complex"/>
    <property type="evidence" value="ECO:0007669"/>
    <property type="project" value="UniProtKB-ARBA"/>
</dbReference>
<dbReference type="Proteomes" id="UP001177023">
    <property type="component" value="Unassembled WGS sequence"/>
</dbReference>
<dbReference type="SUPFAM" id="SSF52954">
    <property type="entry name" value="Class II aaRS ABD-related"/>
    <property type="match status" value="1"/>
</dbReference>
<evidence type="ECO:0000259" key="1">
    <source>
        <dbReference type="PROSITE" id="PS50833"/>
    </source>
</evidence>
<feature type="non-terminal residue" evidence="2">
    <location>
        <position position="1"/>
    </location>
</feature>
<organism evidence="2 3">
    <name type="scientific">Mesorhabditis spiculigera</name>
    <dbReference type="NCBI Taxonomy" id="96644"/>
    <lineage>
        <taxon>Eukaryota</taxon>
        <taxon>Metazoa</taxon>
        <taxon>Ecdysozoa</taxon>
        <taxon>Nematoda</taxon>
        <taxon>Chromadorea</taxon>
        <taxon>Rhabditida</taxon>
        <taxon>Rhabditina</taxon>
        <taxon>Rhabditomorpha</taxon>
        <taxon>Rhabditoidea</taxon>
        <taxon>Rhabditidae</taxon>
        <taxon>Mesorhabditinae</taxon>
        <taxon>Mesorhabditis</taxon>
    </lineage>
</organism>
<evidence type="ECO:0000313" key="3">
    <source>
        <dbReference type="Proteomes" id="UP001177023"/>
    </source>
</evidence>
<dbReference type="PANTHER" id="PTHR22734">
    <property type="entry name" value="U3 SMALL NUCLEOLAR RIBONUCLEOPROTEIN PROTEIN IMP4"/>
    <property type="match status" value="1"/>
</dbReference>
<accession>A0AA36G5E2</accession>
<dbReference type="Pfam" id="PF04427">
    <property type="entry name" value="Brix"/>
    <property type="match status" value="1"/>
</dbReference>
<sequence>MIRREARLRREYIYRKTLEEKQRALEDKRSTVVAAIESQKTIPNDLKKDALALQNGADWGGQINEVDDEYRWAGATDPKVVITTSHDPSSSLKVFSKEMKLIFPNAQRINRGKADIKHICQACKANDVTDLIILHETSGRPDGMVVCHLPFGPTTYFTLSNVVMRHDLPDCGKMSEQYPHLIFHNMDTKIGMRLTNVLKHLFPVPKPEAKRIMSFINNDDFISFRHHVYKKVEGGEIELEEVGPRFELRPYCIKLGTLENIKAAEDEWVLRNFMRTSHKRQWLSSGKHDEDFEDELPDI</sequence>
<dbReference type="EMBL" id="CATQJA010002657">
    <property type="protein sequence ID" value="CAJ0579932.1"/>
    <property type="molecule type" value="Genomic_DNA"/>
</dbReference>
<dbReference type="GO" id="GO:0042134">
    <property type="term" value="F:rRNA primary transcript binding"/>
    <property type="evidence" value="ECO:0007669"/>
    <property type="project" value="InterPro"/>
</dbReference>
<dbReference type="PANTHER" id="PTHR22734:SF2">
    <property type="entry name" value="U3 SMALL NUCLEOLAR RIBONUCLEOPROTEIN PROTEIN IMP4"/>
    <property type="match status" value="1"/>
</dbReference>
<dbReference type="FunFam" id="3.40.50.10480:FF:000001">
    <property type="entry name" value="IMP4, U3 small nucleolar ribonucleoprotein"/>
    <property type="match status" value="1"/>
</dbReference>
<reference evidence="2" key="1">
    <citation type="submission" date="2023-06" db="EMBL/GenBank/DDBJ databases">
        <authorList>
            <person name="Delattre M."/>
        </authorList>
    </citation>
    <scope>NUCLEOTIDE SEQUENCE</scope>
    <source>
        <strain evidence="2">AF72</strain>
    </source>
</reference>
<dbReference type="GO" id="GO:0032040">
    <property type="term" value="C:small-subunit processome"/>
    <property type="evidence" value="ECO:0007669"/>
    <property type="project" value="TreeGrafter"/>
</dbReference>